<keyword evidence="2" id="KW-1185">Reference proteome</keyword>
<dbReference type="Proteomes" id="UP000260644">
    <property type="component" value="Unassembled WGS sequence"/>
</dbReference>
<reference evidence="1 2" key="1">
    <citation type="submission" date="2018-07" db="EMBL/GenBank/DDBJ databases">
        <title>Chitinophaga K2CV101002-2 sp. nov., isolated from a monsoon evergreen broad-leaved forest soil.</title>
        <authorList>
            <person name="Lv Y."/>
        </authorList>
    </citation>
    <scope>NUCLEOTIDE SEQUENCE [LARGE SCALE GENOMIC DNA]</scope>
    <source>
        <strain evidence="1 2">GDMCC 1.1288</strain>
    </source>
</reference>
<dbReference type="EMBL" id="QPMM01000001">
    <property type="protein sequence ID" value="RFS26840.1"/>
    <property type="molecule type" value="Genomic_DNA"/>
</dbReference>
<dbReference type="OrthoDB" id="680413at2"/>
<comment type="caution">
    <text evidence="1">The sequence shown here is derived from an EMBL/GenBank/DDBJ whole genome shotgun (WGS) entry which is preliminary data.</text>
</comment>
<accession>A0A3E1YHX4</accession>
<dbReference type="RefSeq" id="WP_116974034.1">
    <property type="nucleotide sequence ID" value="NZ_QPMM01000001.1"/>
</dbReference>
<evidence type="ECO:0000313" key="1">
    <source>
        <dbReference type="EMBL" id="RFS26840.1"/>
    </source>
</evidence>
<protein>
    <submittedName>
        <fullName evidence="1">Uncharacterized protein</fullName>
    </submittedName>
</protein>
<gene>
    <name evidence="1" type="ORF">DVR12_03375</name>
</gene>
<sequence length="77" mass="8798">MKHLPATIGLLAILTLLVFFKSDPDRAVQAAPTTYHGTTIFPSDTMMPTMDTVRHHYKMKENKRKNKVVTKPMRDTL</sequence>
<dbReference type="AlphaFoldDB" id="A0A3E1YHX4"/>
<evidence type="ECO:0000313" key="2">
    <source>
        <dbReference type="Proteomes" id="UP000260644"/>
    </source>
</evidence>
<proteinExistence type="predicted"/>
<name>A0A3E1YHX4_9BACT</name>
<organism evidence="1 2">
    <name type="scientific">Chitinophaga silvatica</name>
    <dbReference type="NCBI Taxonomy" id="2282649"/>
    <lineage>
        <taxon>Bacteria</taxon>
        <taxon>Pseudomonadati</taxon>
        <taxon>Bacteroidota</taxon>
        <taxon>Chitinophagia</taxon>
        <taxon>Chitinophagales</taxon>
        <taxon>Chitinophagaceae</taxon>
        <taxon>Chitinophaga</taxon>
    </lineage>
</organism>